<dbReference type="PANTHER" id="PTHR36180">
    <property type="entry name" value="DNA-BINDING PROTEIN-RELATED-RELATED"/>
    <property type="match status" value="1"/>
</dbReference>
<proteinExistence type="predicted"/>
<organism evidence="2">
    <name type="scientific">Escherichia coli</name>
    <dbReference type="NCBI Taxonomy" id="562"/>
    <lineage>
        <taxon>Bacteria</taxon>
        <taxon>Pseudomonadati</taxon>
        <taxon>Pseudomonadota</taxon>
        <taxon>Gammaproteobacteria</taxon>
        <taxon>Enterobacterales</taxon>
        <taxon>Enterobacteriaceae</taxon>
        <taxon>Escherichia</taxon>
    </lineage>
</organism>
<reference evidence="2" key="1">
    <citation type="journal article" date="2018" name="Genome Biol.">
        <title>SKESA: strategic k-mer extension for scrupulous assemblies.</title>
        <authorList>
            <person name="Souvorov A."/>
            <person name="Agarwala R."/>
            <person name="Lipman D.J."/>
        </authorList>
    </citation>
    <scope>NUCLEOTIDE SEQUENCE [LARGE SCALE GENOMIC DNA]</scope>
    <source>
        <strain evidence="2">EuSCAPE_DE065</strain>
    </source>
</reference>
<protein>
    <recommendedName>
        <fullName evidence="1">Bro-N domain-containing protein</fullName>
    </recommendedName>
</protein>
<gene>
    <name evidence="2" type="ORF">HMV95_18710</name>
</gene>
<dbReference type="SMART" id="SM01040">
    <property type="entry name" value="Bro-N"/>
    <property type="match status" value="1"/>
</dbReference>
<dbReference type="PROSITE" id="PS51750">
    <property type="entry name" value="BRO_N"/>
    <property type="match status" value="1"/>
</dbReference>
<evidence type="ECO:0000259" key="1">
    <source>
        <dbReference type="PROSITE" id="PS51750"/>
    </source>
</evidence>
<evidence type="ECO:0000313" key="2">
    <source>
        <dbReference type="EMBL" id="HAJ5960270.1"/>
    </source>
</evidence>
<reference evidence="2" key="2">
    <citation type="submission" date="2018-12" db="EMBL/GenBank/DDBJ databases">
        <authorList>
            <consortium name="NCBI Pathogen Detection Project"/>
        </authorList>
    </citation>
    <scope>NUCLEOTIDE SEQUENCE</scope>
    <source>
        <strain evidence="2">EuSCAPE_DE065</strain>
    </source>
</reference>
<dbReference type="RefSeq" id="WP_021512258.1">
    <property type="nucleotide sequence ID" value="NZ_SNOM01000051.1"/>
</dbReference>
<dbReference type="InterPro" id="IPR003497">
    <property type="entry name" value="BRO_N_domain"/>
</dbReference>
<dbReference type="PANTHER" id="PTHR36180:SF2">
    <property type="entry name" value="BRO FAMILY PROTEIN"/>
    <property type="match status" value="1"/>
</dbReference>
<accession>A0A831GT87</accession>
<name>A0A831GT87_ECOLX</name>
<feature type="domain" description="Bro-N" evidence="1">
    <location>
        <begin position="1"/>
        <end position="110"/>
    </location>
</feature>
<dbReference type="AlphaFoldDB" id="A0A831GT87"/>
<sequence length="260" mass="29235">MSALAVFSFQEEHQVRVVMIDSDPWFVAADVCNAIGIINHRDAVGKLDEDEKGVGSTDTLGGKQGVTIINESGLYTLILRCRDAVKQGTTAWRFRKWVTNEVLPSIRKNGEYVYIEPEPMRAAEPLNWRQKEYLRGLINDIAQSFQYRNAWISGVWLALRRACRNPSPNPITVDDLPAITAELRRILTAAESALGNMRTYERELLRDVVRGGRRSMSCGDLPITDINSDLEKALPAHFELAVQKLEQLSAQLKPAEITNK</sequence>
<dbReference type="Proteomes" id="UP000846355">
    <property type="component" value="Unassembled WGS sequence"/>
</dbReference>
<dbReference type="Pfam" id="PF02498">
    <property type="entry name" value="Bro-N"/>
    <property type="match status" value="1"/>
</dbReference>
<dbReference type="EMBL" id="DABHXT010000034">
    <property type="protein sequence ID" value="HAJ5960270.1"/>
    <property type="molecule type" value="Genomic_DNA"/>
</dbReference>
<comment type="caution">
    <text evidence="2">The sequence shown here is derived from an EMBL/GenBank/DDBJ whole genome shotgun (WGS) entry which is preliminary data.</text>
</comment>